<dbReference type="EC" id="2.7.7.87" evidence="3"/>
<evidence type="ECO:0000313" key="17">
    <source>
        <dbReference type="Proteomes" id="UP000749646"/>
    </source>
</evidence>
<evidence type="ECO:0000256" key="4">
    <source>
        <dbReference type="ARBA" id="ARBA00015492"/>
    </source>
</evidence>
<dbReference type="SUPFAM" id="SSF55821">
    <property type="entry name" value="YrdC/RibB"/>
    <property type="match status" value="1"/>
</dbReference>
<evidence type="ECO:0000256" key="7">
    <source>
        <dbReference type="ARBA" id="ARBA00022694"/>
    </source>
</evidence>
<dbReference type="OrthoDB" id="412787at2759"/>
<keyword evidence="5" id="KW-0963">Cytoplasm</keyword>
<comment type="similarity">
    <text evidence="2">Belongs to the SUA5 family.</text>
</comment>
<keyword evidence="7" id="KW-0819">tRNA processing</keyword>
<keyword evidence="17" id="KW-1185">Reference proteome</keyword>
<evidence type="ECO:0000256" key="12">
    <source>
        <dbReference type="ARBA" id="ARBA00048366"/>
    </source>
</evidence>
<evidence type="ECO:0000256" key="9">
    <source>
        <dbReference type="ARBA" id="ARBA00022741"/>
    </source>
</evidence>
<name>A0A9P6MJJ9_9FUNG</name>
<dbReference type="PANTHER" id="PTHR17490:SF16">
    <property type="entry name" value="THREONYLCARBAMOYL-AMP SYNTHASE"/>
    <property type="match status" value="1"/>
</dbReference>
<dbReference type="AlphaFoldDB" id="A0A9P6MJJ9"/>
<gene>
    <name evidence="16" type="ORF">BGZ65_001839</name>
</gene>
<dbReference type="GO" id="GO:0000049">
    <property type="term" value="F:tRNA binding"/>
    <property type="evidence" value="ECO:0007669"/>
    <property type="project" value="TreeGrafter"/>
</dbReference>
<accession>A0A9P6MJJ9</accession>
<evidence type="ECO:0000256" key="11">
    <source>
        <dbReference type="ARBA" id="ARBA00029774"/>
    </source>
</evidence>
<evidence type="ECO:0000259" key="14">
    <source>
        <dbReference type="Pfam" id="PF01300"/>
    </source>
</evidence>
<evidence type="ECO:0000313" key="16">
    <source>
        <dbReference type="EMBL" id="KAG0003304.1"/>
    </source>
</evidence>
<comment type="caution">
    <text evidence="16">The sequence shown here is derived from an EMBL/GenBank/DDBJ whole genome shotgun (WGS) entry which is preliminary data.</text>
</comment>
<proteinExistence type="inferred from homology"/>
<comment type="subcellular location">
    <subcellularLocation>
        <location evidence="1">Cytoplasm</location>
    </subcellularLocation>
</comment>
<keyword evidence="9" id="KW-0547">Nucleotide-binding</keyword>
<dbReference type="Gene3D" id="3.90.870.10">
    <property type="entry name" value="DHBP synthase"/>
    <property type="match status" value="1"/>
</dbReference>
<evidence type="ECO:0000256" key="13">
    <source>
        <dbReference type="SAM" id="MobiDB-lite"/>
    </source>
</evidence>
<keyword evidence="8" id="KW-0548">Nucleotidyltransferase</keyword>
<dbReference type="InterPro" id="IPR050156">
    <property type="entry name" value="TC-AMP_synthase_SUA5"/>
</dbReference>
<dbReference type="GO" id="GO:0005524">
    <property type="term" value="F:ATP binding"/>
    <property type="evidence" value="ECO:0007669"/>
    <property type="project" value="UniProtKB-KW"/>
</dbReference>
<evidence type="ECO:0000256" key="8">
    <source>
        <dbReference type="ARBA" id="ARBA00022695"/>
    </source>
</evidence>
<organism evidence="16 17">
    <name type="scientific">Modicella reniformis</name>
    <dbReference type="NCBI Taxonomy" id="1440133"/>
    <lineage>
        <taxon>Eukaryota</taxon>
        <taxon>Fungi</taxon>
        <taxon>Fungi incertae sedis</taxon>
        <taxon>Mucoromycota</taxon>
        <taxon>Mortierellomycotina</taxon>
        <taxon>Mortierellomycetes</taxon>
        <taxon>Mortierellales</taxon>
        <taxon>Mortierellaceae</taxon>
        <taxon>Modicella</taxon>
    </lineage>
</organism>
<sequence>MDYTTLPAFSLRISISYIPTETTEGLAANALDPVAAQRIFKAKNRPQDNPLIVHVYKKHFTDAAMEQAPTTPGMKYRHYSPEAEVVPVEYIKSDTTTTTRINGSGSFLSTSTTSTSRSTTSTSATSSLSPL</sequence>
<dbReference type="GO" id="GO:0061710">
    <property type="term" value="F:L-threonylcarbamoyladenylate synthase"/>
    <property type="evidence" value="ECO:0007669"/>
    <property type="project" value="UniProtKB-EC"/>
</dbReference>
<keyword evidence="10" id="KW-0067">ATP-binding</keyword>
<protein>
    <recommendedName>
        <fullName evidence="4">Threonylcarbamoyl-AMP synthase</fullName>
        <ecNumber evidence="3">2.7.7.87</ecNumber>
    </recommendedName>
    <alternativeName>
        <fullName evidence="11">L-threonylcarbamoyladenylate synthase</fullName>
    </alternativeName>
</protein>
<dbReference type="Proteomes" id="UP000749646">
    <property type="component" value="Unassembled WGS sequence"/>
</dbReference>
<dbReference type="PANTHER" id="PTHR17490">
    <property type="entry name" value="SUA5"/>
    <property type="match status" value="1"/>
</dbReference>
<dbReference type="GO" id="GO:0003725">
    <property type="term" value="F:double-stranded RNA binding"/>
    <property type="evidence" value="ECO:0007669"/>
    <property type="project" value="InterPro"/>
</dbReference>
<dbReference type="Pfam" id="PF01300">
    <property type="entry name" value="Sua5_yciO_yrdC"/>
    <property type="match status" value="1"/>
</dbReference>
<comment type="catalytic activity">
    <reaction evidence="12">
        <text>L-threonine + hydrogencarbonate + ATP = L-threonylcarbamoyladenylate + diphosphate + H2O</text>
        <dbReference type="Rhea" id="RHEA:36407"/>
        <dbReference type="ChEBI" id="CHEBI:15377"/>
        <dbReference type="ChEBI" id="CHEBI:17544"/>
        <dbReference type="ChEBI" id="CHEBI:30616"/>
        <dbReference type="ChEBI" id="CHEBI:33019"/>
        <dbReference type="ChEBI" id="CHEBI:57926"/>
        <dbReference type="ChEBI" id="CHEBI:73682"/>
        <dbReference type="EC" id="2.7.7.87"/>
    </reaction>
</comment>
<keyword evidence="6" id="KW-0808">Transferase</keyword>
<evidence type="ECO:0000256" key="10">
    <source>
        <dbReference type="ARBA" id="ARBA00022840"/>
    </source>
</evidence>
<dbReference type="InterPro" id="IPR017945">
    <property type="entry name" value="DHBP_synth_RibB-like_a/b_dom"/>
</dbReference>
<evidence type="ECO:0000256" key="5">
    <source>
        <dbReference type="ARBA" id="ARBA00022490"/>
    </source>
</evidence>
<evidence type="ECO:0000256" key="6">
    <source>
        <dbReference type="ARBA" id="ARBA00022679"/>
    </source>
</evidence>
<evidence type="ECO:0000256" key="1">
    <source>
        <dbReference type="ARBA" id="ARBA00004496"/>
    </source>
</evidence>
<feature type="region of interest" description="Disordered" evidence="13">
    <location>
        <begin position="97"/>
        <end position="131"/>
    </location>
</feature>
<dbReference type="GO" id="GO:0006450">
    <property type="term" value="P:regulation of translational fidelity"/>
    <property type="evidence" value="ECO:0007669"/>
    <property type="project" value="TreeGrafter"/>
</dbReference>
<reference evidence="16" key="1">
    <citation type="journal article" date="2020" name="Fungal Divers.">
        <title>Resolving the Mortierellaceae phylogeny through synthesis of multi-gene phylogenetics and phylogenomics.</title>
        <authorList>
            <person name="Vandepol N."/>
            <person name="Liber J."/>
            <person name="Desiro A."/>
            <person name="Na H."/>
            <person name="Kennedy M."/>
            <person name="Barry K."/>
            <person name="Grigoriev I.V."/>
            <person name="Miller A.N."/>
            <person name="O'Donnell K."/>
            <person name="Stajich J.E."/>
            <person name="Bonito G."/>
        </authorList>
    </citation>
    <scope>NUCLEOTIDE SEQUENCE</scope>
    <source>
        <strain evidence="16">MES-2147</strain>
    </source>
</reference>
<dbReference type="GO" id="GO:0008033">
    <property type="term" value="P:tRNA processing"/>
    <property type="evidence" value="ECO:0007669"/>
    <property type="project" value="UniProtKB-KW"/>
</dbReference>
<feature type="domain" description="Threonylcarbamoyl-AMP synthase C-terminal" evidence="15">
    <location>
        <begin position="63"/>
        <end position="98"/>
    </location>
</feature>
<dbReference type="InterPro" id="IPR006070">
    <property type="entry name" value="Sua5-like_dom"/>
</dbReference>
<dbReference type="GO" id="GO:0005737">
    <property type="term" value="C:cytoplasm"/>
    <property type="evidence" value="ECO:0007669"/>
    <property type="project" value="UniProtKB-SubCell"/>
</dbReference>
<feature type="compositionally biased region" description="Low complexity" evidence="13">
    <location>
        <begin position="104"/>
        <end position="131"/>
    </location>
</feature>
<evidence type="ECO:0000256" key="2">
    <source>
        <dbReference type="ARBA" id="ARBA00007663"/>
    </source>
</evidence>
<dbReference type="InterPro" id="IPR005145">
    <property type="entry name" value="Sua5_C"/>
</dbReference>
<evidence type="ECO:0000256" key="3">
    <source>
        <dbReference type="ARBA" id="ARBA00012584"/>
    </source>
</evidence>
<dbReference type="Pfam" id="PF03481">
    <property type="entry name" value="Sua5_C"/>
    <property type="match status" value="1"/>
</dbReference>
<feature type="domain" description="YrdC-like" evidence="14">
    <location>
        <begin position="17"/>
        <end position="58"/>
    </location>
</feature>
<dbReference type="EMBL" id="JAAAHW010000362">
    <property type="protein sequence ID" value="KAG0003304.1"/>
    <property type="molecule type" value="Genomic_DNA"/>
</dbReference>
<evidence type="ECO:0000259" key="15">
    <source>
        <dbReference type="Pfam" id="PF03481"/>
    </source>
</evidence>